<reference evidence="2 3" key="1">
    <citation type="submission" date="2020-08" db="EMBL/GenBank/DDBJ databases">
        <title>Sequencing the genomes of 1000 actinobacteria strains.</title>
        <authorList>
            <person name="Klenk H.-P."/>
        </authorList>
    </citation>
    <scope>NUCLEOTIDE SEQUENCE [LARGE SCALE GENOMIC DNA]</scope>
    <source>
        <strain evidence="2 3">DSM 45584</strain>
    </source>
</reference>
<dbReference type="AlphaFoldDB" id="A0A840QIE5"/>
<gene>
    <name evidence="2" type="ORF">BJ970_007672</name>
</gene>
<evidence type="ECO:0000313" key="2">
    <source>
        <dbReference type="EMBL" id="MBB5160071.1"/>
    </source>
</evidence>
<dbReference type="Pfam" id="PF01381">
    <property type="entry name" value="HTH_3"/>
    <property type="match status" value="1"/>
</dbReference>
<proteinExistence type="predicted"/>
<dbReference type="SUPFAM" id="SSF47413">
    <property type="entry name" value="lambda repressor-like DNA-binding domains"/>
    <property type="match status" value="1"/>
</dbReference>
<dbReference type="Gene3D" id="1.10.260.40">
    <property type="entry name" value="lambda repressor-like DNA-binding domains"/>
    <property type="match status" value="1"/>
</dbReference>
<comment type="caution">
    <text evidence="2">The sequence shown here is derived from an EMBL/GenBank/DDBJ whole genome shotgun (WGS) entry which is preliminary data.</text>
</comment>
<organism evidence="2 3">
    <name type="scientific">Saccharopolyspora phatthalungensis</name>
    <dbReference type="NCBI Taxonomy" id="664693"/>
    <lineage>
        <taxon>Bacteria</taxon>
        <taxon>Bacillati</taxon>
        <taxon>Actinomycetota</taxon>
        <taxon>Actinomycetes</taxon>
        <taxon>Pseudonocardiales</taxon>
        <taxon>Pseudonocardiaceae</taxon>
        <taxon>Saccharopolyspora</taxon>
    </lineage>
</organism>
<dbReference type="SMART" id="SM00530">
    <property type="entry name" value="HTH_XRE"/>
    <property type="match status" value="1"/>
</dbReference>
<dbReference type="EMBL" id="JACHIW010000006">
    <property type="protein sequence ID" value="MBB5160071.1"/>
    <property type="molecule type" value="Genomic_DNA"/>
</dbReference>
<name>A0A840QIE5_9PSEU</name>
<dbReference type="RefSeq" id="WP_184733266.1">
    <property type="nucleotide sequence ID" value="NZ_JACHIW010000006.1"/>
</dbReference>
<dbReference type="GO" id="GO:0003677">
    <property type="term" value="F:DNA binding"/>
    <property type="evidence" value="ECO:0007669"/>
    <property type="project" value="InterPro"/>
</dbReference>
<dbReference type="CDD" id="cd00093">
    <property type="entry name" value="HTH_XRE"/>
    <property type="match status" value="1"/>
</dbReference>
<accession>A0A840QIE5</accession>
<dbReference type="PROSITE" id="PS50943">
    <property type="entry name" value="HTH_CROC1"/>
    <property type="match status" value="1"/>
</dbReference>
<feature type="domain" description="HTH cro/C1-type" evidence="1">
    <location>
        <begin position="47"/>
        <end position="98"/>
    </location>
</feature>
<dbReference type="Proteomes" id="UP000584374">
    <property type="component" value="Unassembled WGS sequence"/>
</dbReference>
<keyword evidence="3" id="KW-1185">Reference proteome</keyword>
<protein>
    <submittedName>
        <fullName evidence="2">Transcriptional regulator with XRE-family HTH domain</fullName>
    </submittedName>
</protein>
<evidence type="ECO:0000259" key="1">
    <source>
        <dbReference type="PROSITE" id="PS50943"/>
    </source>
</evidence>
<sequence length="475" mass="52570">MRAGNSDTTCAPCRRTKPLVPAGFYDTPELQNALRNYDFRQVFPAVRKAAGLSQQRFAELTGITQQMISLVERGKRNLRDVLHIAQLANALRIPPHLLGFGTESGSLDPNREVSQVERRDFLSIVLGITMSSTLHPDIARLSEMLPAQTDSIRRRRIGVADAEAIENMTDWFRQTVYAQGGGLIHSAALAQLQAVRSFDNALCTDEVRARVDLAIADLARIAGWAFWDTEAHDQAERLWLFALNRARRAEQHPRSTDLTVAVLLDSAYQVLRQRHDPSRQARSALRLVEHGFNVANTSIHSASASVRAELHSKRAYCHATLGNADQCHDELNRDAEAFTAIQPDNVPPWDRHMTEAEIASHRALALGLLARTQPEFVPTAIEQLDAVINDPNLTYARTRASHLPTLSALYIRDGDLDTGIRIGHEAITAVNGLSSRHMRGRLQAIADAAEPFAAKSSDMAQLRTEVHAAVHDTQA</sequence>
<evidence type="ECO:0000313" key="3">
    <source>
        <dbReference type="Proteomes" id="UP000584374"/>
    </source>
</evidence>
<dbReference type="InterPro" id="IPR010982">
    <property type="entry name" value="Lambda_DNA-bd_dom_sf"/>
</dbReference>
<dbReference type="InterPro" id="IPR001387">
    <property type="entry name" value="Cro/C1-type_HTH"/>
</dbReference>